<accession>A0ABN9NAB5</accession>
<dbReference type="EC" id="1.-.-.-" evidence="7"/>
<dbReference type="GO" id="GO:0016491">
    <property type="term" value="F:oxidoreductase activity"/>
    <property type="evidence" value="ECO:0007669"/>
    <property type="project" value="UniProtKB-KW"/>
</dbReference>
<dbReference type="SUPFAM" id="SSF54373">
    <property type="entry name" value="FAD-linked reductases, C-terminal domain"/>
    <property type="match status" value="1"/>
</dbReference>
<sequence length="480" mass="50156">MTPRLEHSDVLVVGAGSAGSIVAEMLSADPACTVTLIESGPGLADPVSAAQTADATALPIGADSALVRTYRTELTTQAGNTATIVRGETLGGSGAVNGGYFCRGLPADFAGLPAGWSWPQLLESFRAVETDLDFTGPQHGDSGPIPVHRSIELCYGTARFVDAVQRAGLRWIPDLNDSTMTAVSGVGAVPLNIVEGRRTGPGAAYLLPALPRPNLQVHTQTRALRIDVVGGRAVAVEAATGRGPVRFAADRIVLSAGAIGSAHLLMLSGIGDEAMLRDAGIAVQAVLPVGAHCADHPEWLVSAGWPGTAGRPVLEAVLHHANLEIRPYTNGFAAMIARSGEPDPPQIGVALMRPRSRGRITLRSADPRVPPRIEHRYDTEPQDLAALRNGVSLVEELLAVKDIGAQPHWSTSQHLCHSAPIGGDDDPAAVVDAQCRVRGVDGLWVIDGSALPITSRGPHASIAMLAHRATTLLLDQARNR</sequence>
<dbReference type="SUPFAM" id="SSF51905">
    <property type="entry name" value="FAD/NAD(P)-binding domain"/>
    <property type="match status" value="1"/>
</dbReference>
<dbReference type="Gene3D" id="3.30.410.40">
    <property type="match status" value="1"/>
</dbReference>
<keyword evidence="4" id="KW-0274">FAD</keyword>
<dbReference type="InterPro" id="IPR000172">
    <property type="entry name" value="GMC_OxRdtase_N"/>
</dbReference>
<proteinExistence type="inferred from homology"/>
<dbReference type="Pfam" id="PF05199">
    <property type="entry name" value="GMC_oxred_C"/>
    <property type="match status" value="1"/>
</dbReference>
<dbReference type="PIRSF" id="PIRSF000137">
    <property type="entry name" value="Alcohol_oxidase"/>
    <property type="match status" value="1"/>
</dbReference>
<dbReference type="InterPro" id="IPR012132">
    <property type="entry name" value="GMC_OxRdtase"/>
</dbReference>
<keyword evidence="7" id="KW-0560">Oxidoreductase</keyword>
<dbReference type="NCBIfam" id="TIGR03970">
    <property type="entry name" value="Rv0697"/>
    <property type="match status" value="1"/>
</dbReference>
<keyword evidence="8" id="KW-1185">Reference proteome</keyword>
<comment type="cofactor">
    <cofactor evidence="1">
        <name>FAD</name>
        <dbReference type="ChEBI" id="CHEBI:57692"/>
    </cofactor>
</comment>
<dbReference type="Pfam" id="PF00732">
    <property type="entry name" value="GMC_oxred_N"/>
    <property type="match status" value="1"/>
</dbReference>
<dbReference type="InterPro" id="IPR007867">
    <property type="entry name" value="GMC_OxRtase_C"/>
</dbReference>
<evidence type="ECO:0000256" key="4">
    <source>
        <dbReference type="ARBA" id="ARBA00022827"/>
    </source>
</evidence>
<evidence type="ECO:0000313" key="8">
    <source>
        <dbReference type="Proteomes" id="UP001190336"/>
    </source>
</evidence>
<organism evidence="7 8">
    <name type="scientific">[Mycobacterium] kokjensenii</name>
    <dbReference type="NCBI Taxonomy" id="3064287"/>
    <lineage>
        <taxon>Bacteria</taxon>
        <taxon>Bacillati</taxon>
        <taxon>Actinomycetota</taxon>
        <taxon>Actinomycetes</taxon>
        <taxon>Mycobacteriales</taxon>
        <taxon>Mycobacteriaceae</taxon>
        <taxon>Mycolicibacter</taxon>
    </lineage>
</organism>
<protein>
    <submittedName>
        <fullName evidence="7">Mycofactocin system GMC family oxidoreductase MftG</fullName>
        <ecNumber evidence="7">1.-.-.-</ecNumber>
    </submittedName>
</protein>
<evidence type="ECO:0000256" key="3">
    <source>
        <dbReference type="ARBA" id="ARBA00022630"/>
    </source>
</evidence>
<dbReference type="PANTHER" id="PTHR11552">
    <property type="entry name" value="GLUCOSE-METHANOL-CHOLINE GMC OXIDOREDUCTASE"/>
    <property type="match status" value="1"/>
</dbReference>
<evidence type="ECO:0000313" key="7">
    <source>
        <dbReference type="EMBL" id="CAJ1503063.1"/>
    </source>
</evidence>
<feature type="domain" description="Glucose-methanol-choline oxidoreductase C-terminal" evidence="6">
    <location>
        <begin position="354"/>
        <end position="466"/>
    </location>
</feature>
<dbReference type="InterPro" id="IPR023978">
    <property type="entry name" value="GMC_oxidoreductase_bact"/>
</dbReference>
<dbReference type="Gene3D" id="3.50.50.60">
    <property type="entry name" value="FAD/NAD(P)-binding domain"/>
    <property type="match status" value="1"/>
</dbReference>
<dbReference type="RefSeq" id="WP_308473804.1">
    <property type="nucleotide sequence ID" value="NZ_OY726394.1"/>
</dbReference>
<gene>
    <name evidence="7" type="primary">mftG</name>
    <name evidence="7" type="ORF">MU0083_003091</name>
</gene>
<comment type="similarity">
    <text evidence="2">Belongs to the GMC oxidoreductase family.</text>
</comment>
<evidence type="ECO:0000259" key="6">
    <source>
        <dbReference type="Pfam" id="PF05199"/>
    </source>
</evidence>
<evidence type="ECO:0000259" key="5">
    <source>
        <dbReference type="Pfam" id="PF00732"/>
    </source>
</evidence>
<dbReference type="InterPro" id="IPR036188">
    <property type="entry name" value="FAD/NAD-bd_sf"/>
</dbReference>
<name>A0ABN9NAB5_9MYCO</name>
<feature type="domain" description="Glucose-methanol-choline oxidoreductase N-terminal" evidence="5">
    <location>
        <begin position="9"/>
        <end position="298"/>
    </location>
</feature>
<evidence type="ECO:0000256" key="1">
    <source>
        <dbReference type="ARBA" id="ARBA00001974"/>
    </source>
</evidence>
<reference evidence="7 8" key="1">
    <citation type="submission" date="2023-08" db="EMBL/GenBank/DDBJ databases">
        <authorList>
            <person name="Folkvardsen B D."/>
            <person name="Norman A."/>
        </authorList>
    </citation>
    <scope>NUCLEOTIDE SEQUENCE [LARGE SCALE GENOMIC DNA]</scope>
    <source>
        <strain evidence="7 8">Mu0083</strain>
    </source>
</reference>
<dbReference type="EMBL" id="OY726394">
    <property type="protein sequence ID" value="CAJ1503063.1"/>
    <property type="molecule type" value="Genomic_DNA"/>
</dbReference>
<evidence type="ECO:0000256" key="2">
    <source>
        <dbReference type="ARBA" id="ARBA00010790"/>
    </source>
</evidence>
<keyword evidence="3" id="KW-0285">Flavoprotein</keyword>
<dbReference type="PANTHER" id="PTHR11552:SF147">
    <property type="entry name" value="CHOLINE DEHYDROGENASE, MITOCHONDRIAL"/>
    <property type="match status" value="1"/>
</dbReference>
<dbReference type="Proteomes" id="UP001190336">
    <property type="component" value="Chromosome"/>
</dbReference>